<name>A0A8S1RVS9_9CILI</name>
<feature type="compositionally biased region" description="Polar residues" evidence="1">
    <location>
        <begin position="1"/>
        <end position="28"/>
    </location>
</feature>
<protein>
    <submittedName>
        <fullName evidence="2">Uncharacterized protein</fullName>
    </submittedName>
</protein>
<keyword evidence="3" id="KW-1185">Reference proteome</keyword>
<evidence type="ECO:0000313" key="3">
    <source>
        <dbReference type="Proteomes" id="UP000692954"/>
    </source>
</evidence>
<comment type="caution">
    <text evidence="2">The sequence shown here is derived from an EMBL/GenBank/DDBJ whole genome shotgun (WGS) entry which is preliminary data.</text>
</comment>
<evidence type="ECO:0000256" key="1">
    <source>
        <dbReference type="SAM" id="MobiDB-lite"/>
    </source>
</evidence>
<dbReference type="EMBL" id="CAJJDN010000353">
    <property type="protein sequence ID" value="CAD8130989.1"/>
    <property type="molecule type" value="Genomic_DNA"/>
</dbReference>
<gene>
    <name evidence="2" type="ORF">PSON_ATCC_30995.1.T3530002</name>
</gene>
<organism evidence="2 3">
    <name type="scientific">Paramecium sonneborni</name>
    <dbReference type="NCBI Taxonomy" id="65129"/>
    <lineage>
        <taxon>Eukaryota</taxon>
        <taxon>Sar</taxon>
        <taxon>Alveolata</taxon>
        <taxon>Ciliophora</taxon>
        <taxon>Intramacronucleata</taxon>
        <taxon>Oligohymenophorea</taxon>
        <taxon>Peniculida</taxon>
        <taxon>Parameciidae</taxon>
        <taxon>Paramecium</taxon>
    </lineage>
</organism>
<proteinExistence type="predicted"/>
<accession>A0A8S1RVS9</accession>
<sequence length="162" mass="18844">MGSSEIGDQQGLEQTKTEPSQNGTYSDNADSKQTKVIPRSLSWLNVRIDHLFFQIFYQNSRVQEDNLRQGKFVFILNNAIVHINKMMAPLLNKIPHVFNPPYRPDVRCDAIEHLFSWIKRYIVKEQPLLFGTFQQTFHHALSNVNENLPHFQTNVPSIFSNM</sequence>
<dbReference type="AlphaFoldDB" id="A0A8S1RVS9"/>
<dbReference type="Proteomes" id="UP000692954">
    <property type="component" value="Unassembled WGS sequence"/>
</dbReference>
<feature type="region of interest" description="Disordered" evidence="1">
    <location>
        <begin position="1"/>
        <end position="31"/>
    </location>
</feature>
<reference evidence="2" key="1">
    <citation type="submission" date="2021-01" db="EMBL/GenBank/DDBJ databases">
        <authorList>
            <consortium name="Genoscope - CEA"/>
            <person name="William W."/>
        </authorList>
    </citation>
    <scope>NUCLEOTIDE SEQUENCE</scope>
</reference>
<evidence type="ECO:0000313" key="2">
    <source>
        <dbReference type="EMBL" id="CAD8130989.1"/>
    </source>
</evidence>